<dbReference type="Proteomes" id="UP000265882">
    <property type="component" value="Unassembled WGS sequence"/>
</dbReference>
<organism evidence="3 4">
    <name type="scientific">Abyssobacteria bacterium (strain SURF_5)</name>
    <dbReference type="NCBI Taxonomy" id="2093360"/>
    <lineage>
        <taxon>Bacteria</taxon>
        <taxon>Pseudomonadati</taxon>
        <taxon>Candidatus Hydrogenedentota</taxon>
        <taxon>Candidatus Abyssobacteria</taxon>
    </lineage>
</organism>
<feature type="domain" description="Protein kinase" evidence="1">
    <location>
        <begin position="143"/>
        <end position="417"/>
    </location>
</feature>
<dbReference type="InterPro" id="IPR011009">
    <property type="entry name" value="Kinase-like_dom_sf"/>
</dbReference>
<evidence type="ECO:0008006" key="5">
    <source>
        <dbReference type="Google" id="ProtNLM"/>
    </source>
</evidence>
<dbReference type="GO" id="GO:0005737">
    <property type="term" value="C:cytoplasm"/>
    <property type="evidence" value="ECO:0007669"/>
    <property type="project" value="TreeGrafter"/>
</dbReference>
<sequence length="422" mass="47715">MANRTCADSEEGIALPGIPQLSDQELQRLCSCSGRPVFVACFTPSCVPCKRMLPMLDALREKLSSSLNIVRVNVEKYPLIATTYDIAAVPTLLIIVDGTVRERIVGVVDWKDLLRKASEYAAAHSSAGFPKSPDKFEIMNRDYEFCEQIGESQSSKVYRAIHRPTSRMVTIKVLLPKAHAGSGRKYSEPEFHCPLKHKNILQCYDFFTDGKFGYLVTEYMNGFNLRHCIEESAKSFPDPHIRFNHLMDTAQRICEGLIYLHDQRIVHGQIKPENILVSRDMMGPFFPVHKEVKISDFALASLIKGIFHSSAHVKGGDMRYMSPEQIIKRKATFRSDIFCLGVTLYELFTSHSPWNGRSGKGDLVARVLSPHFRPPFPSHLIPSLPGQLDSIIVKMLEKNEKRRPANIVEVWLALEKVGTRKI</sequence>
<reference evidence="3 4" key="1">
    <citation type="journal article" date="2017" name="ISME J.">
        <title>Energy and carbon metabolisms in a deep terrestrial subsurface fluid microbial community.</title>
        <authorList>
            <person name="Momper L."/>
            <person name="Jungbluth S.P."/>
            <person name="Lee M.D."/>
            <person name="Amend J.P."/>
        </authorList>
    </citation>
    <scope>NUCLEOTIDE SEQUENCE [LARGE SCALE GENOMIC DNA]</scope>
    <source>
        <strain evidence="3">SURF_5</strain>
    </source>
</reference>
<dbReference type="Gene3D" id="3.40.30.10">
    <property type="entry name" value="Glutaredoxin"/>
    <property type="match status" value="1"/>
</dbReference>
<dbReference type="SUPFAM" id="SSF52833">
    <property type="entry name" value="Thioredoxin-like"/>
    <property type="match status" value="1"/>
</dbReference>
<comment type="caution">
    <text evidence="3">The sequence shown here is derived from an EMBL/GenBank/DDBJ whole genome shotgun (WGS) entry which is preliminary data.</text>
</comment>
<accession>A0A3A4P7G7</accession>
<gene>
    <name evidence="3" type="ORF">C4520_05200</name>
</gene>
<dbReference type="Pfam" id="PF00085">
    <property type="entry name" value="Thioredoxin"/>
    <property type="match status" value="1"/>
</dbReference>
<protein>
    <recommendedName>
        <fullName evidence="5">Protein kinase domain-containing protein</fullName>
    </recommendedName>
</protein>
<dbReference type="EMBL" id="QZKU01000042">
    <property type="protein sequence ID" value="RJP23841.1"/>
    <property type="molecule type" value="Genomic_DNA"/>
</dbReference>
<dbReference type="SUPFAM" id="SSF56112">
    <property type="entry name" value="Protein kinase-like (PK-like)"/>
    <property type="match status" value="1"/>
</dbReference>
<dbReference type="CDD" id="cd14014">
    <property type="entry name" value="STKc_PknB_like"/>
    <property type="match status" value="1"/>
</dbReference>
<evidence type="ECO:0000313" key="4">
    <source>
        <dbReference type="Proteomes" id="UP000265882"/>
    </source>
</evidence>
<evidence type="ECO:0000313" key="3">
    <source>
        <dbReference type="EMBL" id="RJP23841.1"/>
    </source>
</evidence>
<dbReference type="PANTHER" id="PTHR24361">
    <property type="entry name" value="MITOGEN-ACTIVATED KINASE KINASE KINASE"/>
    <property type="match status" value="1"/>
</dbReference>
<proteinExistence type="predicted"/>
<dbReference type="PROSITE" id="PS50011">
    <property type="entry name" value="PROTEIN_KINASE_DOM"/>
    <property type="match status" value="1"/>
</dbReference>
<dbReference type="InterPro" id="IPR053235">
    <property type="entry name" value="Ser_Thr_kinase"/>
</dbReference>
<dbReference type="GO" id="GO:0005524">
    <property type="term" value="F:ATP binding"/>
    <property type="evidence" value="ECO:0007669"/>
    <property type="project" value="InterPro"/>
</dbReference>
<evidence type="ECO:0000259" key="2">
    <source>
        <dbReference type="PROSITE" id="PS51352"/>
    </source>
</evidence>
<dbReference type="InterPro" id="IPR000719">
    <property type="entry name" value="Prot_kinase_dom"/>
</dbReference>
<name>A0A3A4P7G7_ABYX5</name>
<dbReference type="GO" id="GO:0004674">
    <property type="term" value="F:protein serine/threonine kinase activity"/>
    <property type="evidence" value="ECO:0007669"/>
    <property type="project" value="TreeGrafter"/>
</dbReference>
<dbReference type="AlphaFoldDB" id="A0A3A4P7G7"/>
<dbReference type="InterPro" id="IPR036249">
    <property type="entry name" value="Thioredoxin-like_sf"/>
</dbReference>
<feature type="domain" description="Thioredoxin" evidence="2">
    <location>
        <begin position="1"/>
        <end position="122"/>
    </location>
</feature>
<dbReference type="InterPro" id="IPR013766">
    <property type="entry name" value="Thioredoxin_domain"/>
</dbReference>
<evidence type="ECO:0000259" key="1">
    <source>
        <dbReference type="PROSITE" id="PS50011"/>
    </source>
</evidence>
<dbReference type="PROSITE" id="PS51352">
    <property type="entry name" value="THIOREDOXIN_2"/>
    <property type="match status" value="1"/>
</dbReference>
<dbReference type="Gene3D" id="3.30.200.20">
    <property type="entry name" value="Phosphorylase Kinase, domain 1"/>
    <property type="match status" value="1"/>
</dbReference>
<dbReference type="Pfam" id="PF00069">
    <property type="entry name" value="Pkinase"/>
    <property type="match status" value="1"/>
</dbReference>
<dbReference type="Gene3D" id="1.10.510.10">
    <property type="entry name" value="Transferase(Phosphotransferase) domain 1"/>
    <property type="match status" value="1"/>
</dbReference>
<dbReference type="CDD" id="cd02947">
    <property type="entry name" value="TRX_family"/>
    <property type="match status" value="1"/>
</dbReference>